<evidence type="ECO:0000256" key="8">
    <source>
        <dbReference type="ARBA" id="ARBA00023317"/>
    </source>
</evidence>
<sequence>MQVTMLKAKIHRARVTHSELEYEGSCAIDGHLLDKSGIREYERIEIYNVNNGERFATYAIRAQDSSGIISVNGAAARRASVGDIIIICAYVSLTSGELQNHKPTLVYVDQDNRITSIKNTISVQAA</sequence>
<keyword evidence="3 9" id="KW-0210">Decarboxylase</keyword>
<keyword evidence="1 9" id="KW-0963">Cytoplasm</keyword>
<feature type="active site" description="Proton donor" evidence="9">
    <location>
        <position position="58"/>
    </location>
</feature>
<dbReference type="InterPro" id="IPR003190">
    <property type="entry name" value="Asp_decarbox"/>
</dbReference>
<evidence type="ECO:0000256" key="2">
    <source>
        <dbReference type="ARBA" id="ARBA00022655"/>
    </source>
</evidence>
<evidence type="ECO:0000256" key="9">
    <source>
        <dbReference type="HAMAP-Rule" id="MF_00446"/>
    </source>
</evidence>
<keyword evidence="11" id="KW-1185">Reference proteome</keyword>
<dbReference type="PIRSF" id="PIRSF006246">
    <property type="entry name" value="Asp_decarbox"/>
    <property type="match status" value="1"/>
</dbReference>
<dbReference type="Pfam" id="PF02261">
    <property type="entry name" value="Asp_decarbox"/>
    <property type="match status" value="1"/>
</dbReference>
<protein>
    <recommendedName>
        <fullName evidence="9">Aspartate 1-decarboxylase</fullName>
        <ecNumber evidence="9">4.1.1.11</ecNumber>
    </recommendedName>
    <alternativeName>
        <fullName evidence="9">Aspartate alpha-decarboxylase</fullName>
    </alternativeName>
    <component>
        <recommendedName>
            <fullName evidence="9">Aspartate 1-decarboxylase beta chain</fullName>
        </recommendedName>
    </component>
    <component>
        <recommendedName>
            <fullName evidence="9">Aspartate 1-decarboxylase alpha chain</fullName>
        </recommendedName>
    </component>
</protein>
<keyword evidence="6 9" id="KW-0456">Lyase</keyword>
<dbReference type="GO" id="GO:0004068">
    <property type="term" value="F:aspartate 1-decarboxylase activity"/>
    <property type="evidence" value="ECO:0007669"/>
    <property type="project" value="UniProtKB-EC"/>
</dbReference>
<dbReference type="PANTHER" id="PTHR21012:SF0">
    <property type="entry name" value="ASPARTATE 1-DECARBOXYLASE"/>
    <property type="match status" value="1"/>
</dbReference>
<evidence type="ECO:0000256" key="7">
    <source>
        <dbReference type="ARBA" id="ARBA00023270"/>
    </source>
</evidence>
<comment type="cofactor">
    <cofactor evidence="9">
        <name>pyruvate</name>
        <dbReference type="ChEBI" id="CHEBI:15361"/>
    </cofactor>
    <text evidence="9">Binds 1 pyruvoyl group covalently per subunit.</text>
</comment>
<dbReference type="NCBIfam" id="TIGR00223">
    <property type="entry name" value="panD"/>
    <property type="match status" value="1"/>
</dbReference>
<dbReference type="RefSeq" id="WP_348757760.1">
    <property type="nucleotide sequence ID" value="NZ_OZ026884.1"/>
</dbReference>
<feature type="chain" id="PRO_5044908364" description="Aspartate 1-decarboxylase alpha chain" evidence="9">
    <location>
        <begin position="25"/>
        <end position="126"/>
    </location>
</feature>
<dbReference type="Gene3D" id="2.40.40.20">
    <property type="match status" value="1"/>
</dbReference>
<keyword evidence="5 9" id="KW-0865">Zymogen</keyword>
<comment type="pathway">
    <text evidence="9">Cofactor biosynthesis; (R)-pantothenate biosynthesis; beta-alanine from L-aspartate: step 1/1.</text>
</comment>
<dbReference type="SUPFAM" id="SSF50692">
    <property type="entry name" value="ADC-like"/>
    <property type="match status" value="1"/>
</dbReference>
<evidence type="ECO:0000256" key="4">
    <source>
        <dbReference type="ARBA" id="ARBA00022813"/>
    </source>
</evidence>
<dbReference type="CDD" id="cd06919">
    <property type="entry name" value="Asp_decarbox"/>
    <property type="match status" value="1"/>
</dbReference>
<evidence type="ECO:0000256" key="6">
    <source>
        <dbReference type="ARBA" id="ARBA00023239"/>
    </source>
</evidence>
<feature type="active site" description="Schiff-base intermediate with substrate; via pyruvic acid" evidence="9">
    <location>
        <position position="25"/>
    </location>
</feature>
<dbReference type="Proteomes" id="UP001497493">
    <property type="component" value="Chromosome"/>
</dbReference>
<comment type="function">
    <text evidence="9">Catalyzes the pyruvoyl-dependent decarboxylation of aspartate to produce beta-alanine.</text>
</comment>
<comment type="subcellular location">
    <subcellularLocation>
        <location evidence="9">Cytoplasm</location>
    </subcellularLocation>
</comment>
<comment type="subunit">
    <text evidence="9">Heterooctamer of four alpha and four beta subunits.</text>
</comment>
<keyword evidence="4 9" id="KW-0068">Autocatalytic cleavage</keyword>
<feature type="binding site" evidence="9">
    <location>
        <position position="57"/>
    </location>
    <ligand>
        <name>substrate</name>
    </ligand>
</feature>
<comment type="similarity">
    <text evidence="9">Belongs to the PanD family.</text>
</comment>
<dbReference type="PANTHER" id="PTHR21012">
    <property type="entry name" value="ASPARTATE 1-DECARBOXYLASE"/>
    <property type="match status" value="1"/>
</dbReference>
<evidence type="ECO:0000313" key="10">
    <source>
        <dbReference type="EMBL" id="CAL1241229.1"/>
    </source>
</evidence>
<comment type="catalytic activity">
    <reaction evidence="9">
        <text>L-aspartate + H(+) = beta-alanine + CO2</text>
        <dbReference type="Rhea" id="RHEA:19497"/>
        <dbReference type="ChEBI" id="CHEBI:15378"/>
        <dbReference type="ChEBI" id="CHEBI:16526"/>
        <dbReference type="ChEBI" id="CHEBI:29991"/>
        <dbReference type="ChEBI" id="CHEBI:57966"/>
        <dbReference type="EC" id="4.1.1.11"/>
    </reaction>
</comment>
<reference evidence="10 11" key="1">
    <citation type="submission" date="2024-04" db="EMBL/GenBank/DDBJ databases">
        <authorList>
            <person name="Cremers G."/>
        </authorList>
    </citation>
    <scope>NUCLEOTIDE SEQUENCE [LARGE SCALE GENOMIC DNA]</scope>
    <source>
        <strain evidence="10">MeCH1-AG</strain>
    </source>
</reference>
<feature type="binding site" evidence="9">
    <location>
        <begin position="73"/>
        <end position="75"/>
    </location>
    <ligand>
        <name>substrate</name>
    </ligand>
</feature>
<comment type="PTM">
    <text evidence="9">Is synthesized initially as an inactive proenzyme, which is activated by self-cleavage at a specific serine bond to produce a beta-subunit with a hydroxyl group at its C-terminus and an alpha-subunit with a pyruvoyl group at its N-terminus.</text>
</comment>
<evidence type="ECO:0000313" key="11">
    <source>
        <dbReference type="Proteomes" id="UP001497493"/>
    </source>
</evidence>
<feature type="modified residue" description="Pyruvic acid (Ser)" evidence="9">
    <location>
        <position position="25"/>
    </location>
</feature>
<keyword evidence="2 9" id="KW-0566">Pantothenate biosynthesis</keyword>
<accession>A0ABP1CAG2</accession>
<evidence type="ECO:0000256" key="1">
    <source>
        <dbReference type="ARBA" id="ARBA00022490"/>
    </source>
</evidence>
<feature type="chain" id="PRO_5044908363" description="Aspartate 1-decarboxylase beta chain" evidence="9">
    <location>
        <begin position="1"/>
        <end position="24"/>
    </location>
</feature>
<dbReference type="EC" id="4.1.1.11" evidence="9"/>
<gene>
    <name evidence="9 10" type="primary">panD</name>
    <name evidence="10" type="ORF">MECH1_V1_2453</name>
</gene>
<proteinExistence type="inferred from homology"/>
<keyword evidence="8 9" id="KW-0670">Pyruvate</keyword>
<dbReference type="EMBL" id="OZ026884">
    <property type="protein sequence ID" value="CAL1241229.1"/>
    <property type="molecule type" value="Genomic_DNA"/>
</dbReference>
<evidence type="ECO:0000256" key="3">
    <source>
        <dbReference type="ARBA" id="ARBA00022793"/>
    </source>
</evidence>
<dbReference type="InterPro" id="IPR009010">
    <property type="entry name" value="Asp_de-COase-like_dom_sf"/>
</dbReference>
<name>A0ABP1CAG2_9GAMM</name>
<evidence type="ECO:0000256" key="5">
    <source>
        <dbReference type="ARBA" id="ARBA00023145"/>
    </source>
</evidence>
<organism evidence="10 11">
    <name type="scientific">Candidatus Methylocalor cossyra</name>
    <dbReference type="NCBI Taxonomy" id="3108543"/>
    <lineage>
        <taxon>Bacteria</taxon>
        <taxon>Pseudomonadati</taxon>
        <taxon>Pseudomonadota</taxon>
        <taxon>Gammaproteobacteria</taxon>
        <taxon>Methylococcales</taxon>
        <taxon>Methylococcaceae</taxon>
        <taxon>Candidatus Methylocalor</taxon>
    </lineage>
</organism>
<keyword evidence="7 9" id="KW-0704">Schiff base</keyword>
<dbReference type="HAMAP" id="MF_00446">
    <property type="entry name" value="PanD"/>
    <property type="match status" value="1"/>
</dbReference>